<organism evidence="13 14">
    <name type="scientific">Candidatus Giovannonibacteria bacterium GW2011_GWA2_44_13b</name>
    <dbReference type="NCBI Taxonomy" id="1618647"/>
    <lineage>
        <taxon>Bacteria</taxon>
        <taxon>Candidatus Giovannoniibacteriota</taxon>
    </lineage>
</organism>
<proteinExistence type="inferred from homology"/>
<dbReference type="InterPro" id="IPR048631">
    <property type="entry name" value="SecD_1st"/>
</dbReference>
<dbReference type="EMBL" id="LCHU01000018">
    <property type="protein sequence ID" value="KKT40792.1"/>
    <property type="molecule type" value="Genomic_DNA"/>
</dbReference>
<feature type="domain" description="Protein translocase subunit SecDF P1" evidence="11">
    <location>
        <begin position="71"/>
        <end position="128"/>
    </location>
</feature>
<reference evidence="13 14" key="1">
    <citation type="journal article" date="2015" name="Nature">
        <title>rRNA introns, odd ribosomes, and small enigmatic genomes across a large radiation of phyla.</title>
        <authorList>
            <person name="Brown C.T."/>
            <person name="Hug L.A."/>
            <person name="Thomas B.C."/>
            <person name="Sharon I."/>
            <person name="Castelle C.J."/>
            <person name="Singh A."/>
            <person name="Wilkins M.J."/>
            <person name="Williams K.H."/>
            <person name="Banfield J.F."/>
        </authorList>
    </citation>
    <scope>NUCLEOTIDE SEQUENCE [LARGE SCALE GENOMIC DNA]</scope>
</reference>
<comment type="function">
    <text evidence="9">Part of the Sec protein translocase complex. Interacts with the SecYEG preprotein conducting channel. SecDF uses the proton motive force (PMF) to complete protein translocation after the ATP-dependent function of SecA.</text>
</comment>
<evidence type="ECO:0000256" key="6">
    <source>
        <dbReference type="ARBA" id="ARBA00022989"/>
    </source>
</evidence>
<dbReference type="GO" id="GO:0006605">
    <property type="term" value="P:protein targeting"/>
    <property type="evidence" value="ECO:0007669"/>
    <property type="project" value="UniProtKB-UniRule"/>
</dbReference>
<keyword evidence="7 9" id="KW-0811">Translocation</keyword>
<keyword evidence="3 9" id="KW-1003">Cell membrane</keyword>
<dbReference type="HAMAP" id="MF_01463_B">
    <property type="entry name" value="SecD_B"/>
    <property type="match status" value="1"/>
</dbReference>
<evidence type="ECO:0000256" key="3">
    <source>
        <dbReference type="ARBA" id="ARBA00022475"/>
    </source>
</evidence>
<comment type="similarity">
    <text evidence="9">Belongs to the SecD/SecF family. SecD subfamily.</text>
</comment>
<dbReference type="InterPro" id="IPR055344">
    <property type="entry name" value="SecD_SecF_C_bact"/>
</dbReference>
<dbReference type="Pfam" id="PF21760">
    <property type="entry name" value="SecD_1st"/>
    <property type="match status" value="1"/>
</dbReference>
<evidence type="ECO:0000313" key="13">
    <source>
        <dbReference type="EMBL" id="KKT40792.1"/>
    </source>
</evidence>
<dbReference type="PRINTS" id="PR01755">
    <property type="entry name" value="SECFTRNLCASE"/>
</dbReference>
<evidence type="ECO:0000256" key="8">
    <source>
        <dbReference type="ARBA" id="ARBA00023136"/>
    </source>
</evidence>
<dbReference type="InterPro" id="IPR005791">
    <property type="entry name" value="SecD"/>
</dbReference>
<dbReference type="NCBIfam" id="TIGR00916">
    <property type="entry name" value="2A0604s01"/>
    <property type="match status" value="1"/>
</dbReference>
<evidence type="ECO:0000259" key="12">
    <source>
        <dbReference type="Pfam" id="PF22599"/>
    </source>
</evidence>
<keyword evidence="5 9" id="KW-0653">Protein transport</keyword>
<gene>
    <name evidence="9" type="primary">secD</name>
    <name evidence="13" type="ORF">UW30_C0018G0012</name>
</gene>
<dbReference type="STRING" id="1618647.UW30_C0018G0012"/>
<comment type="caution">
    <text evidence="9">Lacks conserved residue(s) required for the propagation of feature annotation.</text>
</comment>
<dbReference type="InterPro" id="IPR022646">
    <property type="entry name" value="SecD/SecF_CS"/>
</dbReference>
<dbReference type="Gene3D" id="3.30.1360.200">
    <property type="match status" value="1"/>
</dbReference>
<dbReference type="InterPro" id="IPR048634">
    <property type="entry name" value="SecD_SecF_C"/>
</dbReference>
<feature type="transmembrane region" description="Helical" evidence="9">
    <location>
        <begin position="366"/>
        <end position="385"/>
    </location>
</feature>
<dbReference type="NCBIfam" id="TIGR01129">
    <property type="entry name" value="secD"/>
    <property type="match status" value="1"/>
</dbReference>
<dbReference type="GO" id="GO:0065002">
    <property type="term" value="P:intracellular protein transmembrane transport"/>
    <property type="evidence" value="ECO:0007669"/>
    <property type="project" value="UniProtKB-UniRule"/>
</dbReference>
<feature type="transmembrane region" description="Helical" evidence="9">
    <location>
        <begin position="318"/>
        <end position="339"/>
    </location>
</feature>
<evidence type="ECO:0000259" key="11">
    <source>
        <dbReference type="Pfam" id="PF21760"/>
    </source>
</evidence>
<evidence type="ECO:0000259" key="10">
    <source>
        <dbReference type="Pfam" id="PF02355"/>
    </source>
</evidence>
<evidence type="ECO:0000256" key="4">
    <source>
        <dbReference type="ARBA" id="ARBA00022692"/>
    </source>
</evidence>
<dbReference type="Pfam" id="PF02355">
    <property type="entry name" value="SecD_SecF_C"/>
    <property type="match status" value="1"/>
</dbReference>
<dbReference type="GO" id="GO:0005886">
    <property type="term" value="C:plasma membrane"/>
    <property type="evidence" value="ECO:0007669"/>
    <property type="project" value="UniProtKB-SubCell"/>
</dbReference>
<comment type="subunit">
    <text evidence="9">Forms a complex with SecF. Part of the essential Sec protein translocation apparatus which comprises SecA, SecYEG and auxiliary proteins SecDF. Other proteins may also be involved.</text>
</comment>
<keyword evidence="6 9" id="KW-1133">Transmembrane helix</keyword>
<sequence>MRIRLLALSVLVVGSLAGVYDAGEHLNLPNSVKNWVKPFRLGLDLQGGTHLVYRADTASINGDVGEAMAGLRDVIERRVNLFGVSEPIVQTESTAGEQRLIVELAGVFDINQAIQVIGQTPFLEFRELRRGPDGQPIATSTIALDDFVQTVLTGKFVSRASMVFDPNTNQPQISLEFNDEGAKLFETITERNVGQPLAIFLDGIPRSTPVVREKITGGQAQITGQFTVDEAKTIVRDLNAGALPIPITLISQQSVEASLGKNALGKSLYAGIYGTIAVILFMLFWYRLPGFIAILALTAVYSTLTLLLFKLIPVTLSSAGIAGFILSVGMAVDANILIFERMKEELKAGRVLDTAMSEGFKRAWTSIRDSNVSSLITSVILYWFGTSLVKGFALTLGLGILVSMFSAITASRFFLYSLPHKNPGRITKFLFGSGFTS</sequence>
<dbReference type="SUPFAM" id="SSF82866">
    <property type="entry name" value="Multidrug efflux transporter AcrB transmembrane domain"/>
    <property type="match status" value="1"/>
</dbReference>
<dbReference type="Gene3D" id="3.30.70.3400">
    <property type="match status" value="1"/>
</dbReference>
<dbReference type="PANTHER" id="PTHR30081">
    <property type="entry name" value="PROTEIN-EXPORT MEMBRANE PROTEIN SEC"/>
    <property type="match status" value="1"/>
</dbReference>
<dbReference type="GO" id="GO:0043952">
    <property type="term" value="P:protein transport by the Sec complex"/>
    <property type="evidence" value="ECO:0007669"/>
    <property type="project" value="UniProtKB-UniRule"/>
</dbReference>
<evidence type="ECO:0000256" key="2">
    <source>
        <dbReference type="ARBA" id="ARBA00022448"/>
    </source>
</evidence>
<evidence type="ECO:0000256" key="9">
    <source>
        <dbReference type="HAMAP-Rule" id="MF_01463"/>
    </source>
</evidence>
<dbReference type="Pfam" id="PF22599">
    <property type="entry name" value="SecDF_P1_head"/>
    <property type="match status" value="1"/>
</dbReference>
<evidence type="ECO:0000256" key="5">
    <source>
        <dbReference type="ARBA" id="ARBA00022927"/>
    </source>
</evidence>
<comment type="caution">
    <text evidence="13">The sequence shown here is derived from an EMBL/GenBank/DDBJ whole genome shotgun (WGS) entry which is preliminary data.</text>
</comment>
<dbReference type="InterPro" id="IPR022645">
    <property type="entry name" value="SecD/SecF_bac"/>
</dbReference>
<dbReference type="PANTHER" id="PTHR30081:SF1">
    <property type="entry name" value="PROTEIN TRANSLOCASE SUBUNIT SECD"/>
    <property type="match status" value="1"/>
</dbReference>
<keyword evidence="8 9" id="KW-0472">Membrane</keyword>
<name>A0A0G1J9W4_9BACT</name>
<protein>
    <recommendedName>
        <fullName evidence="9">Protein translocase subunit SecD</fullName>
    </recommendedName>
</protein>
<evidence type="ECO:0000313" key="14">
    <source>
        <dbReference type="Proteomes" id="UP000034736"/>
    </source>
</evidence>
<accession>A0A0G1J9W4</accession>
<feature type="domain" description="Protein export membrane protein SecD/SecF C-terminal" evidence="10">
    <location>
        <begin position="248"/>
        <end position="409"/>
    </location>
</feature>
<feature type="domain" description="SecDF P1 head subdomain" evidence="12">
    <location>
        <begin position="146"/>
        <end position="245"/>
    </location>
</feature>
<dbReference type="InterPro" id="IPR022813">
    <property type="entry name" value="SecD/SecF_arch_bac"/>
</dbReference>
<dbReference type="Proteomes" id="UP000034736">
    <property type="component" value="Unassembled WGS sequence"/>
</dbReference>
<evidence type="ECO:0000256" key="1">
    <source>
        <dbReference type="ARBA" id="ARBA00004651"/>
    </source>
</evidence>
<dbReference type="InterPro" id="IPR054384">
    <property type="entry name" value="SecDF_P1_head"/>
</dbReference>
<comment type="subcellular location">
    <subcellularLocation>
        <location evidence="1 9">Cell membrane</location>
        <topology evidence="1 9">Multi-pass membrane protein</topology>
    </subcellularLocation>
</comment>
<feature type="transmembrane region" description="Helical" evidence="9">
    <location>
        <begin position="391"/>
        <end position="415"/>
    </location>
</feature>
<feature type="transmembrane region" description="Helical" evidence="9">
    <location>
        <begin position="268"/>
        <end position="286"/>
    </location>
</feature>
<dbReference type="Pfam" id="PF07549">
    <property type="entry name" value="Sec_GG"/>
    <property type="match status" value="1"/>
</dbReference>
<keyword evidence="2 9" id="KW-0813">Transport</keyword>
<dbReference type="PATRIC" id="fig|1618647.3.peg.681"/>
<feature type="transmembrane region" description="Helical" evidence="9">
    <location>
        <begin position="291"/>
        <end position="312"/>
    </location>
</feature>
<keyword evidence="4 9" id="KW-0812">Transmembrane</keyword>
<evidence type="ECO:0000256" key="7">
    <source>
        <dbReference type="ARBA" id="ARBA00023010"/>
    </source>
</evidence>
<dbReference type="GO" id="GO:0015450">
    <property type="term" value="F:protein-transporting ATPase activity"/>
    <property type="evidence" value="ECO:0007669"/>
    <property type="project" value="InterPro"/>
</dbReference>
<dbReference type="AlphaFoldDB" id="A0A0G1J9W4"/>